<dbReference type="InterPro" id="IPR000595">
    <property type="entry name" value="cNMP-bd_dom"/>
</dbReference>
<dbReference type="GO" id="GO:0030552">
    <property type="term" value="F:cAMP binding"/>
    <property type="evidence" value="ECO:0007669"/>
    <property type="project" value="UniProtKB-KW"/>
</dbReference>
<evidence type="ECO:0000313" key="6">
    <source>
        <dbReference type="Proteomes" id="UP000278807"/>
    </source>
</evidence>
<gene>
    <name evidence="5" type="ORF">HNAJ_LOCUS9526</name>
</gene>
<feature type="domain" description="Cyclic nucleotide-binding" evidence="4">
    <location>
        <begin position="1"/>
        <end position="59"/>
    </location>
</feature>
<dbReference type="InterPro" id="IPR014710">
    <property type="entry name" value="RmlC-like_jellyroll"/>
</dbReference>
<dbReference type="PROSITE" id="PS00889">
    <property type="entry name" value="CNMP_BINDING_2"/>
    <property type="match status" value="2"/>
</dbReference>
<dbReference type="GO" id="GO:0005952">
    <property type="term" value="C:cAMP-dependent protein kinase complex"/>
    <property type="evidence" value="ECO:0007669"/>
    <property type="project" value="InterPro"/>
</dbReference>
<dbReference type="Pfam" id="PF00027">
    <property type="entry name" value="cNMP_binding"/>
    <property type="match status" value="1"/>
</dbReference>
<reference evidence="5 6" key="2">
    <citation type="submission" date="2018-11" db="EMBL/GenBank/DDBJ databases">
        <authorList>
            <consortium name="Pathogen Informatics"/>
        </authorList>
    </citation>
    <scope>NUCLEOTIDE SEQUENCE [LARGE SCALE GENOMIC DNA]</scope>
</reference>
<dbReference type="WBParaSite" id="HNAJ_0000953101-mRNA-1">
    <property type="protein sequence ID" value="HNAJ_0000953101-mRNA-1"/>
    <property type="gene ID" value="HNAJ_0000953101"/>
</dbReference>
<dbReference type="PROSITE" id="PS50042">
    <property type="entry name" value="CNMP_BINDING_3"/>
    <property type="match status" value="2"/>
</dbReference>
<dbReference type="InterPro" id="IPR050503">
    <property type="entry name" value="cAMP-dep_PK_reg_su-like"/>
</dbReference>
<name>A0A158QIK1_RODNA</name>
<comment type="similarity">
    <text evidence="1">Belongs to the cAMP-dependent kinase regulatory chain family.</text>
</comment>
<organism evidence="7">
    <name type="scientific">Rodentolepis nana</name>
    <name type="common">Dwarf tapeworm</name>
    <name type="synonym">Hymenolepis nana</name>
    <dbReference type="NCBI Taxonomy" id="102285"/>
    <lineage>
        <taxon>Eukaryota</taxon>
        <taxon>Metazoa</taxon>
        <taxon>Spiralia</taxon>
        <taxon>Lophotrochozoa</taxon>
        <taxon>Platyhelminthes</taxon>
        <taxon>Cestoda</taxon>
        <taxon>Eucestoda</taxon>
        <taxon>Cyclophyllidea</taxon>
        <taxon>Hymenolepididae</taxon>
        <taxon>Rodentolepis</taxon>
    </lineage>
</organism>
<proteinExistence type="inferred from homology"/>
<dbReference type="SUPFAM" id="SSF51206">
    <property type="entry name" value="cAMP-binding domain-like"/>
    <property type="match status" value="2"/>
</dbReference>
<feature type="domain" description="Cyclic nucleotide-binding" evidence="4">
    <location>
        <begin position="62"/>
        <end position="160"/>
    </location>
</feature>
<evidence type="ECO:0000313" key="5">
    <source>
        <dbReference type="EMBL" id="VDO06059.1"/>
    </source>
</evidence>
<accession>A0A158QIK1</accession>
<evidence type="ECO:0000256" key="3">
    <source>
        <dbReference type="ARBA" id="ARBA00023149"/>
    </source>
</evidence>
<dbReference type="GO" id="GO:0005829">
    <property type="term" value="C:cytosol"/>
    <property type="evidence" value="ECO:0007669"/>
    <property type="project" value="TreeGrafter"/>
</dbReference>
<evidence type="ECO:0000313" key="7">
    <source>
        <dbReference type="WBParaSite" id="HNAJ_0000953101-mRNA-1"/>
    </source>
</evidence>
<dbReference type="PANTHER" id="PTHR11635:SF152">
    <property type="entry name" value="CAMP-DEPENDENT PROTEIN KINASE TYPE I REGULATORY SUBUNIT-RELATED"/>
    <property type="match status" value="1"/>
</dbReference>
<dbReference type="SMART" id="SM00100">
    <property type="entry name" value="cNMP"/>
    <property type="match status" value="1"/>
</dbReference>
<keyword evidence="3" id="KW-0114">cAMP</keyword>
<dbReference type="EMBL" id="UZAE01012642">
    <property type="protein sequence ID" value="VDO06059.1"/>
    <property type="molecule type" value="Genomic_DNA"/>
</dbReference>
<dbReference type="Proteomes" id="UP000278807">
    <property type="component" value="Unassembled WGS sequence"/>
</dbReference>
<dbReference type="InterPro" id="IPR018488">
    <property type="entry name" value="cNMP-bd_CS"/>
</dbReference>
<dbReference type="GO" id="GO:0034236">
    <property type="term" value="F:protein kinase A catalytic subunit binding"/>
    <property type="evidence" value="ECO:0007669"/>
    <property type="project" value="TreeGrafter"/>
</dbReference>
<dbReference type="InterPro" id="IPR018490">
    <property type="entry name" value="cNMP-bd_dom_sf"/>
</dbReference>
<dbReference type="PANTHER" id="PTHR11635">
    <property type="entry name" value="CAMP-DEPENDENT PROTEIN KINASE REGULATORY CHAIN"/>
    <property type="match status" value="1"/>
</dbReference>
<evidence type="ECO:0000256" key="2">
    <source>
        <dbReference type="ARBA" id="ARBA00022566"/>
    </source>
</evidence>
<keyword evidence="6" id="KW-1185">Reference proteome</keyword>
<dbReference type="OrthoDB" id="63267at2759"/>
<dbReference type="PRINTS" id="PR00103">
    <property type="entry name" value="CAMPKINASE"/>
</dbReference>
<dbReference type="AlphaFoldDB" id="A0A158QIK1"/>
<dbReference type="CDD" id="cd00038">
    <property type="entry name" value="CAP_ED"/>
    <property type="match status" value="2"/>
</dbReference>
<protein>
    <submittedName>
        <fullName evidence="7">Cyclic nucleotide-binding domain-containing protein</fullName>
    </submittedName>
</protein>
<dbReference type="PROSITE" id="PS00888">
    <property type="entry name" value="CNMP_BINDING_1"/>
    <property type="match status" value="1"/>
</dbReference>
<evidence type="ECO:0000259" key="4">
    <source>
        <dbReference type="PROSITE" id="PS50042"/>
    </source>
</evidence>
<dbReference type="GO" id="GO:0004862">
    <property type="term" value="F:cAMP-dependent protein kinase inhibitor activity"/>
    <property type="evidence" value="ECO:0007669"/>
    <property type="project" value="TreeGrafter"/>
</dbReference>
<evidence type="ECO:0000256" key="1">
    <source>
        <dbReference type="ARBA" id="ARBA00005753"/>
    </source>
</evidence>
<keyword evidence="2" id="KW-0116">cAMP-binding</keyword>
<sequence length="282" mass="30729">MEVGRAFGEMALLYNCNRTASVKALTNSKFWTLDRRVYQQIMMNSSVHKHKENFQFLLSVSDFKNLSQRKLHKLADVLELIYYPGNDYIIRQGEVGETFFIIHSGQVKVTQSKAPGEPPQDIRILEAGDWFGERALYTREKRSANVVAMPPGVHVLCLDRSQSPATDGEDYFGSVEKRASMTSQASLEDGTPGISVSISSSRSGSGMGALSPFFPTVAPVPAGKRSAEMAGVDADTVVGNARAIAGRNAIKYEDLVPVAILGIGGFGRVELITISMGILEHL</sequence>
<dbReference type="Gene3D" id="2.60.120.10">
    <property type="entry name" value="Jelly Rolls"/>
    <property type="match status" value="2"/>
</dbReference>
<keyword evidence="2" id="KW-0547">Nucleotide-binding</keyword>
<dbReference type="STRING" id="102285.A0A158QIK1"/>
<reference evidence="7" key="1">
    <citation type="submission" date="2016-04" db="UniProtKB">
        <authorList>
            <consortium name="WormBaseParasite"/>
        </authorList>
    </citation>
    <scope>IDENTIFICATION</scope>
</reference>